<dbReference type="OrthoDB" id="6434208at2759"/>
<gene>
    <name evidence="1" type="primary">AVEN_242173_1</name>
    <name evidence="1" type="ORF">NPIL_242151</name>
</gene>
<dbReference type="AlphaFoldDB" id="A0A8X6U0H3"/>
<evidence type="ECO:0000313" key="1">
    <source>
        <dbReference type="EMBL" id="GFT77289.1"/>
    </source>
</evidence>
<comment type="caution">
    <text evidence="1">The sequence shown here is derived from an EMBL/GenBank/DDBJ whole genome shotgun (WGS) entry which is preliminary data.</text>
</comment>
<dbReference type="EMBL" id="BMAW01117897">
    <property type="protein sequence ID" value="GFT77289.1"/>
    <property type="molecule type" value="Genomic_DNA"/>
</dbReference>
<name>A0A8X6U0H3_NEPPI</name>
<organism evidence="1 2">
    <name type="scientific">Nephila pilipes</name>
    <name type="common">Giant wood spider</name>
    <name type="synonym">Nephila maculata</name>
    <dbReference type="NCBI Taxonomy" id="299642"/>
    <lineage>
        <taxon>Eukaryota</taxon>
        <taxon>Metazoa</taxon>
        <taxon>Ecdysozoa</taxon>
        <taxon>Arthropoda</taxon>
        <taxon>Chelicerata</taxon>
        <taxon>Arachnida</taxon>
        <taxon>Araneae</taxon>
        <taxon>Araneomorphae</taxon>
        <taxon>Entelegynae</taxon>
        <taxon>Araneoidea</taxon>
        <taxon>Nephilidae</taxon>
        <taxon>Nephila</taxon>
    </lineage>
</organism>
<proteinExistence type="predicted"/>
<evidence type="ECO:0000313" key="2">
    <source>
        <dbReference type="Proteomes" id="UP000887013"/>
    </source>
</evidence>
<keyword evidence="2" id="KW-1185">Reference proteome</keyword>
<protein>
    <submittedName>
        <fullName evidence="1">DUF1758 domain-containing protein</fullName>
    </submittedName>
</protein>
<sequence>MEELPSLKSLLSEEEEFCEIHFKSTYKINDQCRFVVKLPIYRDINQLVDTKGLALSRLSAMENKFKLDSAFEKEYKDFMNEYEEPGHMLPNKNLNSSK</sequence>
<reference evidence="1" key="1">
    <citation type="submission" date="2020-08" db="EMBL/GenBank/DDBJ databases">
        <title>Multicomponent nature underlies the extraordinary mechanical properties of spider dragline silk.</title>
        <authorList>
            <person name="Kono N."/>
            <person name="Nakamura H."/>
            <person name="Mori M."/>
            <person name="Yoshida Y."/>
            <person name="Ohtoshi R."/>
            <person name="Malay A.D."/>
            <person name="Moran D.A.P."/>
            <person name="Tomita M."/>
            <person name="Numata K."/>
            <person name="Arakawa K."/>
        </authorList>
    </citation>
    <scope>NUCLEOTIDE SEQUENCE</scope>
</reference>
<dbReference type="Proteomes" id="UP000887013">
    <property type="component" value="Unassembled WGS sequence"/>
</dbReference>
<accession>A0A8X6U0H3</accession>